<dbReference type="GO" id="GO:0042802">
    <property type="term" value="F:identical protein binding"/>
    <property type="evidence" value="ECO:0007669"/>
    <property type="project" value="UniProtKB-ARBA"/>
</dbReference>
<dbReference type="FunFam" id="3.20.20.70:FF:000005">
    <property type="entry name" value="Phospho-2-dehydro-3-deoxyheptonate aldolase"/>
    <property type="match status" value="1"/>
</dbReference>
<evidence type="ECO:0000256" key="3">
    <source>
        <dbReference type="ARBA" id="ARBA00007985"/>
    </source>
</evidence>
<sequence>MHQTDNVNVRSIEKLVSPREIKQDIAVAEDSQDFVFESREHIKRILSGEDDRMLAVVGPCSIHDPAMALDYARRLKEVADEVNDRLFIVMRVYFEKPRTTVGWKGLINDPHLNDTFDIGSGFRIARQLLVDIAELGLPAATEALEPITPQYIADLISLASIGARTTESPTHRQMASGLSMPVGYKNGTDGSLQIALDAMTSAGSPHSFLGIDAEGATCVVHSNGNPWGHLILRGGRSGPNYAREDIRDAIAQLEKSNLHSNLLVDCSHANSNKDHAQQKNVWRDVVNQRTEGNRSIIGMMLESNISSGNQKLGAEPSSLTYGVSITDACIEWDETALLLREAHAQLSQAAASTT</sequence>
<dbReference type="PANTHER" id="PTHR21225:SF10">
    <property type="entry name" value="PHOSPHO-2-DEHYDRO-3-DEOXYHEPTONATE ALDOLASE, TYR-SENSITIVE"/>
    <property type="match status" value="1"/>
</dbReference>
<dbReference type="EMBL" id="AANZ01000029">
    <property type="protein sequence ID" value="EAQ77705.1"/>
    <property type="molecule type" value="Genomic_DNA"/>
</dbReference>
<dbReference type="GO" id="GO:0003849">
    <property type="term" value="F:3-deoxy-7-phosphoheptulonate synthase activity"/>
    <property type="evidence" value="ECO:0007669"/>
    <property type="project" value="UniProtKB-EC"/>
</dbReference>
<feature type="domain" description="DAHP synthetase I/KDSA" evidence="9">
    <location>
        <begin position="44"/>
        <end position="338"/>
    </location>
</feature>
<dbReference type="NCBIfam" id="NF009395">
    <property type="entry name" value="PRK12755.1"/>
    <property type="match status" value="1"/>
</dbReference>
<dbReference type="Gene3D" id="3.20.20.70">
    <property type="entry name" value="Aldolase class I"/>
    <property type="match status" value="1"/>
</dbReference>
<dbReference type="eggNOG" id="COG0722">
    <property type="taxonomic scope" value="Bacteria"/>
</dbReference>
<evidence type="ECO:0000256" key="8">
    <source>
        <dbReference type="PIRNR" id="PIRNR001361"/>
    </source>
</evidence>
<evidence type="ECO:0000256" key="5">
    <source>
        <dbReference type="ARBA" id="ARBA00022679"/>
    </source>
</evidence>
<comment type="catalytic activity">
    <reaction evidence="7 8">
        <text>D-erythrose 4-phosphate + phosphoenolpyruvate + H2O = 7-phospho-2-dehydro-3-deoxy-D-arabino-heptonate + phosphate</text>
        <dbReference type="Rhea" id="RHEA:14717"/>
        <dbReference type="ChEBI" id="CHEBI:15377"/>
        <dbReference type="ChEBI" id="CHEBI:16897"/>
        <dbReference type="ChEBI" id="CHEBI:43474"/>
        <dbReference type="ChEBI" id="CHEBI:58394"/>
        <dbReference type="ChEBI" id="CHEBI:58702"/>
        <dbReference type="EC" id="2.5.1.54"/>
    </reaction>
</comment>
<reference evidence="10 11" key="1">
    <citation type="submission" date="2006-02" db="EMBL/GenBank/DDBJ databases">
        <authorList>
            <person name="Amann R."/>
            <person name="Ferriera S."/>
            <person name="Johnson J."/>
            <person name="Kravitz S."/>
            <person name="Halpern A."/>
            <person name="Remington K."/>
            <person name="Beeson K."/>
            <person name="Tran B."/>
            <person name="Rogers Y.-H."/>
            <person name="Friedman R."/>
            <person name="Venter J.C."/>
        </authorList>
    </citation>
    <scope>NUCLEOTIDE SEQUENCE [LARGE SCALE GENOMIC DNA]</scope>
    <source>
        <strain evidence="10 11">DSM 3645</strain>
    </source>
</reference>
<dbReference type="PANTHER" id="PTHR21225">
    <property type="entry name" value="PHOSPHO-2-DEHYDRO-3-DEOXYHEPTONATE ALDOLASE DAHP SYNTHETASE"/>
    <property type="match status" value="1"/>
</dbReference>
<dbReference type="EC" id="2.5.1.54" evidence="8"/>
<dbReference type="Pfam" id="PF00793">
    <property type="entry name" value="DAHP_synth_1"/>
    <property type="match status" value="1"/>
</dbReference>
<dbReference type="OrthoDB" id="9807331at2"/>
<dbReference type="SUPFAM" id="SSF51569">
    <property type="entry name" value="Aldolase"/>
    <property type="match status" value="1"/>
</dbReference>
<organism evidence="10 11">
    <name type="scientific">Blastopirellula marina DSM 3645</name>
    <dbReference type="NCBI Taxonomy" id="314230"/>
    <lineage>
        <taxon>Bacteria</taxon>
        <taxon>Pseudomonadati</taxon>
        <taxon>Planctomycetota</taxon>
        <taxon>Planctomycetia</taxon>
        <taxon>Pirellulales</taxon>
        <taxon>Pirellulaceae</taxon>
        <taxon>Blastopirellula</taxon>
    </lineage>
</organism>
<dbReference type="GO" id="GO:0008652">
    <property type="term" value="P:amino acid biosynthetic process"/>
    <property type="evidence" value="ECO:0007669"/>
    <property type="project" value="UniProtKB-KW"/>
</dbReference>
<dbReference type="RefSeq" id="WP_002654000.1">
    <property type="nucleotide sequence ID" value="NZ_CH672377.1"/>
</dbReference>
<dbReference type="InterPro" id="IPR013785">
    <property type="entry name" value="Aldolase_TIM"/>
</dbReference>
<evidence type="ECO:0000256" key="1">
    <source>
        <dbReference type="ARBA" id="ARBA00003726"/>
    </source>
</evidence>
<evidence type="ECO:0000256" key="4">
    <source>
        <dbReference type="ARBA" id="ARBA00022605"/>
    </source>
</evidence>
<dbReference type="HOGENOM" id="CLU_030903_0_1_0"/>
<evidence type="ECO:0000256" key="6">
    <source>
        <dbReference type="ARBA" id="ARBA00023141"/>
    </source>
</evidence>
<evidence type="ECO:0000256" key="2">
    <source>
        <dbReference type="ARBA" id="ARBA00004688"/>
    </source>
</evidence>
<name>A4A0N9_9BACT</name>
<evidence type="ECO:0000313" key="10">
    <source>
        <dbReference type="EMBL" id="EAQ77705.1"/>
    </source>
</evidence>
<comment type="pathway">
    <text evidence="2 8">Metabolic intermediate biosynthesis; chorismate biosynthesis; chorismate from D-erythrose 4-phosphate and phosphoenolpyruvate: step 1/7.</text>
</comment>
<evidence type="ECO:0000313" key="11">
    <source>
        <dbReference type="Proteomes" id="UP000004358"/>
    </source>
</evidence>
<keyword evidence="6 8" id="KW-0057">Aromatic amino acid biosynthesis</keyword>
<accession>A4A0N9</accession>
<keyword evidence="5 8" id="KW-0808">Transferase</keyword>
<dbReference type="PIRSF" id="PIRSF001361">
    <property type="entry name" value="DAHP_synthase"/>
    <property type="match status" value="1"/>
</dbReference>
<keyword evidence="4 8" id="KW-0028">Amino-acid biosynthesis</keyword>
<comment type="similarity">
    <text evidence="3 8">Belongs to the class-I DAHP synthase family.</text>
</comment>
<proteinExistence type="inferred from homology"/>
<dbReference type="Proteomes" id="UP000004358">
    <property type="component" value="Unassembled WGS sequence"/>
</dbReference>
<dbReference type="InterPro" id="IPR006219">
    <property type="entry name" value="DAHP_synth_1"/>
</dbReference>
<dbReference type="STRING" id="314230.DSM3645_02021"/>
<dbReference type="GO" id="GO:0009423">
    <property type="term" value="P:chorismate biosynthetic process"/>
    <property type="evidence" value="ECO:0007669"/>
    <property type="project" value="UniProtKB-UniPathway"/>
</dbReference>
<comment type="caution">
    <text evidence="10">The sequence shown here is derived from an EMBL/GenBank/DDBJ whole genome shotgun (WGS) entry which is preliminary data.</text>
</comment>
<dbReference type="GO" id="GO:0005737">
    <property type="term" value="C:cytoplasm"/>
    <property type="evidence" value="ECO:0007669"/>
    <property type="project" value="TreeGrafter"/>
</dbReference>
<dbReference type="GO" id="GO:0009073">
    <property type="term" value="P:aromatic amino acid family biosynthetic process"/>
    <property type="evidence" value="ECO:0007669"/>
    <property type="project" value="UniProtKB-KW"/>
</dbReference>
<dbReference type="NCBIfam" id="TIGR00034">
    <property type="entry name" value="aroFGH"/>
    <property type="match status" value="1"/>
</dbReference>
<dbReference type="UniPathway" id="UPA00053">
    <property type="reaction ID" value="UER00084"/>
</dbReference>
<dbReference type="AlphaFoldDB" id="A4A0N9"/>
<evidence type="ECO:0000256" key="7">
    <source>
        <dbReference type="ARBA" id="ARBA00047508"/>
    </source>
</evidence>
<comment type="function">
    <text evidence="1 8">Stereospecific condensation of phosphoenolpyruvate (PEP) and D-erythrose-4-phosphate (E4P) giving rise to 3-deoxy-D-arabino-heptulosonate-7-phosphate (DAHP).</text>
</comment>
<protein>
    <recommendedName>
        <fullName evidence="8">Phospho-2-dehydro-3-deoxyheptonate aldolase</fullName>
        <ecNumber evidence="8">2.5.1.54</ecNumber>
    </recommendedName>
</protein>
<dbReference type="InterPro" id="IPR006218">
    <property type="entry name" value="DAHP1/KDSA"/>
</dbReference>
<evidence type="ECO:0000259" key="9">
    <source>
        <dbReference type="Pfam" id="PF00793"/>
    </source>
</evidence>
<gene>
    <name evidence="10" type="ORF">DSM3645_02021</name>
</gene>